<evidence type="ECO:0000259" key="1">
    <source>
        <dbReference type="PROSITE" id="PS50144"/>
    </source>
</evidence>
<dbReference type="CDD" id="cd00121">
    <property type="entry name" value="MATH"/>
    <property type="match status" value="2"/>
</dbReference>
<dbReference type="PANTHER" id="PTHR26379:SF443">
    <property type="entry name" value="MATH DOMAIN CONTAINING PROTEIN"/>
    <property type="match status" value="1"/>
</dbReference>
<reference evidence="3" key="1">
    <citation type="submission" date="2024-06" db="EMBL/GenBank/DDBJ databases">
        <authorList>
            <person name="Ryan C."/>
        </authorList>
    </citation>
    <scope>NUCLEOTIDE SEQUENCE [LARGE SCALE GENOMIC DNA]</scope>
</reference>
<organism evidence="2 3">
    <name type="scientific">Urochloa decumbens</name>
    <dbReference type="NCBI Taxonomy" id="240449"/>
    <lineage>
        <taxon>Eukaryota</taxon>
        <taxon>Viridiplantae</taxon>
        <taxon>Streptophyta</taxon>
        <taxon>Embryophyta</taxon>
        <taxon>Tracheophyta</taxon>
        <taxon>Spermatophyta</taxon>
        <taxon>Magnoliopsida</taxon>
        <taxon>Liliopsida</taxon>
        <taxon>Poales</taxon>
        <taxon>Poaceae</taxon>
        <taxon>PACMAD clade</taxon>
        <taxon>Panicoideae</taxon>
        <taxon>Panicodae</taxon>
        <taxon>Paniceae</taxon>
        <taxon>Melinidinae</taxon>
        <taxon>Urochloa</taxon>
    </lineage>
</organism>
<dbReference type="SUPFAM" id="SSF49599">
    <property type="entry name" value="TRAF domain-like"/>
    <property type="match status" value="2"/>
</dbReference>
<accession>A0ABC9F8V6</accession>
<dbReference type="InterPro" id="IPR002083">
    <property type="entry name" value="MATH/TRAF_dom"/>
</dbReference>
<dbReference type="Proteomes" id="UP001497457">
    <property type="component" value="Chromosome 5rd"/>
</dbReference>
<name>A0ABC9F8V6_9POAL</name>
<evidence type="ECO:0000313" key="3">
    <source>
        <dbReference type="Proteomes" id="UP001497457"/>
    </source>
</evidence>
<evidence type="ECO:0000313" key="2">
    <source>
        <dbReference type="EMBL" id="CAL5070732.1"/>
    </source>
</evidence>
<keyword evidence="3" id="KW-1185">Reference proteome</keyword>
<dbReference type="Pfam" id="PF22486">
    <property type="entry name" value="MATH_2"/>
    <property type="match status" value="2"/>
</dbReference>
<dbReference type="InterPro" id="IPR008974">
    <property type="entry name" value="TRAF-like"/>
</dbReference>
<proteinExistence type="predicted"/>
<dbReference type="InterPro" id="IPR045005">
    <property type="entry name" value="BPM1-6"/>
</dbReference>
<sequence>MAPLPLPSASTISATAISGIHVVKLSGYSHAKQLLGTGECVESALFKAAGYSWRVKVFPNGALEECGPGSIALFLALAGGKSKADVRAMLQFSLVRHGSKLPASAPDSGRVTETPVTFDRVERDWGFEDEGLGEKLEDPEYLKDDAILIRCDITVLNDPTVERRDLEALDTLQEDKTPPAPAMTRPSASTIAVTASAGCHVLKVSGYSRTKLLTGNGNHIKSAEFKEAGHKWRIRCYPDGAHEETAGHVALYLELAGESTDVHAKFQFNLVPHGQLTSAPHSGRVISDRVIFGSKCADNCFGFKDFMARGELEKSEYLKDDCLYIRCDIIALNKPVVKLHDPDTLLELLCCCSDDLCKNIHAPDKMEDEAYGKPRRCLGLTEMLLSCLPIPMKPSQDPLFHTEYSRL</sequence>
<feature type="domain" description="MATH" evidence="1">
    <location>
        <begin position="197"/>
        <end position="329"/>
    </location>
</feature>
<reference evidence="2 3" key="2">
    <citation type="submission" date="2024-10" db="EMBL/GenBank/DDBJ databases">
        <authorList>
            <person name="Ryan C."/>
        </authorList>
    </citation>
    <scope>NUCLEOTIDE SEQUENCE [LARGE SCALE GENOMIC DNA]</scope>
</reference>
<feature type="domain" description="MATH" evidence="1">
    <location>
        <begin position="18"/>
        <end position="153"/>
    </location>
</feature>
<gene>
    <name evidence="2" type="ORF">URODEC1_LOCUS102982</name>
</gene>
<dbReference type="EMBL" id="OZ075115">
    <property type="protein sequence ID" value="CAL5070732.1"/>
    <property type="molecule type" value="Genomic_DNA"/>
</dbReference>
<protein>
    <recommendedName>
        <fullName evidence="1">MATH domain-containing protein</fullName>
    </recommendedName>
</protein>
<dbReference type="Gene3D" id="2.60.210.10">
    <property type="entry name" value="Apoptosis, Tumor Necrosis Factor Receptor Associated Protein 2, Chain A"/>
    <property type="match status" value="2"/>
</dbReference>
<dbReference type="PROSITE" id="PS50144">
    <property type="entry name" value="MATH"/>
    <property type="match status" value="2"/>
</dbReference>
<dbReference type="PANTHER" id="PTHR26379">
    <property type="entry name" value="BTB/POZ AND MATH DOMAIN-CONTAINING PROTEIN 1"/>
    <property type="match status" value="1"/>
</dbReference>
<dbReference type="AlphaFoldDB" id="A0ABC9F8V6"/>